<evidence type="ECO:0000256" key="5">
    <source>
        <dbReference type="ARBA" id="ARBA00023239"/>
    </source>
</evidence>
<keyword evidence="3 7" id="KW-1133">Transmembrane helix</keyword>
<dbReference type="PANTHER" id="PTHR30518">
    <property type="entry name" value="ENDOLYTIC MUREIN TRANSGLYCOSYLASE"/>
    <property type="match status" value="1"/>
</dbReference>
<evidence type="ECO:0000256" key="1">
    <source>
        <dbReference type="ARBA" id="ARBA00022475"/>
    </source>
</evidence>
<evidence type="ECO:0000313" key="9">
    <source>
        <dbReference type="EMBL" id="MBB6013081.1"/>
    </source>
</evidence>
<comment type="subcellular location">
    <subcellularLocation>
        <location evidence="7">Cell inner membrane</location>
        <topology evidence="7">Single-pass membrane protein</topology>
    </subcellularLocation>
</comment>
<keyword evidence="4 7" id="KW-0472">Membrane</keyword>
<accession>A0A7W9VVU5</accession>
<evidence type="ECO:0000256" key="7">
    <source>
        <dbReference type="HAMAP-Rule" id="MF_02065"/>
    </source>
</evidence>
<dbReference type="NCBIfam" id="TIGR00247">
    <property type="entry name" value="endolytic transglycosylase MltG"/>
    <property type="match status" value="1"/>
</dbReference>
<proteinExistence type="inferred from homology"/>
<feature type="transmembrane region" description="Helical" evidence="7">
    <location>
        <begin position="55"/>
        <end position="79"/>
    </location>
</feature>
<comment type="caution">
    <text evidence="9">The sequence shown here is derived from an EMBL/GenBank/DDBJ whole genome shotgun (WGS) entry which is preliminary data.</text>
</comment>
<evidence type="ECO:0000313" key="10">
    <source>
        <dbReference type="Proteomes" id="UP000533306"/>
    </source>
</evidence>
<dbReference type="Proteomes" id="UP000533306">
    <property type="component" value="Unassembled WGS sequence"/>
</dbReference>
<protein>
    <recommendedName>
        <fullName evidence="7">Endolytic murein transglycosylase</fullName>
        <ecNumber evidence="7">4.2.2.29</ecNumber>
    </recommendedName>
    <alternativeName>
        <fullName evidence="7">Peptidoglycan lytic transglycosylase</fullName>
    </alternativeName>
    <alternativeName>
        <fullName evidence="7">Peptidoglycan polymerization terminase</fullName>
    </alternativeName>
</protein>
<sequence length="405" mass="43800">MNTNSGGNEFGQSPTPQNSAPAGAPIVPKTANEALRPEKGTPPPAKRSRRSRSQIVVFLNFVLSLILLVMVGGGLAVYFGKKAFIEPGPSAIGDTLLVKPNTGVSQIAEQLERRGLISDARVFRVGVRVHNNDQALKAGEYEIKPHASMREIMELLKSGKSVTYALTIPEGLTVHQAFERIAAHEALTGDMPSQLPPEGSIATDTLRFTRGATRQQMIDKLLSDQKALVSSIWARRDSDLPLADENEFLTLASIVEKETSRGDERSRIAGVFLNRLRKGMRLQSDPTIIYGLFGGQGKPADRPIYRSDIDKPTPYNTYTINGLPPTPIANPGRASLEAVANPSKTEDLYFVADGTGGHVFAPTLKEHNENVARYRAWQRKQAAEAAGSGQAGENADDPAGNNPTQ</sequence>
<dbReference type="Gene3D" id="3.30.1490.480">
    <property type="entry name" value="Endolytic murein transglycosylase"/>
    <property type="match status" value="1"/>
</dbReference>
<dbReference type="EC" id="4.2.2.29" evidence="7"/>
<keyword evidence="5 7" id="KW-0456">Lyase</keyword>
<evidence type="ECO:0000256" key="4">
    <source>
        <dbReference type="ARBA" id="ARBA00023136"/>
    </source>
</evidence>
<dbReference type="HAMAP" id="MF_02065">
    <property type="entry name" value="MltG"/>
    <property type="match status" value="1"/>
</dbReference>
<dbReference type="AlphaFoldDB" id="A0A7W9VVU5"/>
<comment type="similarity">
    <text evidence="7">Belongs to the transglycosylase MltG family.</text>
</comment>
<dbReference type="GO" id="GO:0008932">
    <property type="term" value="F:lytic endotransglycosylase activity"/>
    <property type="evidence" value="ECO:0007669"/>
    <property type="project" value="UniProtKB-UniRule"/>
</dbReference>
<evidence type="ECO:0000256" key="8">
    <source>
        <dbReference type="SAM" id="MobiDB-lite"/>
    </source>
</evidence>
<evidence type="ECO:0000256" key="6">
    <source>
        <dbReference type="ARBA" id="ARBA00023316"/>
    </source>
</evidence>
<feature type="site" description="Important for catalytic activity" evidence="7">
    <location>
        <position position="258"/>
    </location>
</feature>
<dbReference type="CDD" id="cd08010">
    <property type="entry name" value="MltG_like"/>
    <property type="match status" value="1"/>
</dbReference>
<feature type="compositionally biased region" description="Polar residues" evidence="8">
    <location>
        <begin position="1"/>
        <end position="20"/>
    </location>
</feature>
<dbReference type="EMBL" id="JACHEU010000001">
    <property type="protein sequence ID" value="MBB6013081.1"/>
    <property type="molecule type" value="Genomic_DNA"/>
</dbReference>
<feature type="compositionally biased region" description="Low complexity" evidence="8">
    <location>
        <begin position="383"/>
        <end position="393"/>
    </location>
</feature>
<keyword evidence="10" id="KW-1185">Reference proteome</keyword>
<dbReference type="GO" id="GO:0009252">
    <property type="term" value="P:peptidoglycan biosynthetic process"/>
    <property type="evidence" value="ECO:0007669"/>
    <property type="project" value="UniProtKB-UniRule"/>
</dbReference>
<reference evidence="9 10" key="1">
    <citation type="submission" date="2020-08" db="EMBL/GenBank/DDBJ databases">
        <title>Genomic Encyclopedia of Type Strains, Phase IV (KMG-IV): sequencing the most valuable type-strain genomes for metagenomic binning, comparative biology and taxonomic classification.</title>
        <authorList>
            <person name="Goeker M."/>
        </authorList>
    </citation>
    <scope>NUCLEOTIDE SEQUENCE [LARGE SCALE GENOMIC DNA]</scope>
    <source>
        <strain evidence="9 10">DSM 11099</strain>
    </source>
</reference>
<keyword evidence="1 7" id="KW-1003">Cell membrane</keyword>
<dbReference type="GO" id="GO:0005886">
    <property type="term" value="C:plasma membrane"/>
    <property type="evidence" value="ECO:0007669"/>
    <property type="project" value="UniProtKB-SubCell"/>
</dbReference>
<name>A0A7W9VVU5_9HYPH</name>
<dbReference type="RefSeq" id="WP_183830462.1">
    <property type="nucleotide sequence ID" value="NZ_JACHEU010000001.1"/>
</dbReference>
<feature type="region of interest" description="Disordered" evidence="8">
    <location>
        <begin position="378"/>
        <end position="405"/>
    </location>
</feature>
<dbReference type="FunFam" id="3.30.160.60:FF:000242">
    <property type="entry name" value="Endolytic murein transglycosylase"/>
    <property type="match status" value="1"/>
</dbReference>
<keyword evidence="6 7" id="KW-0961">Cell wall biogenesis/degradation</keyword>
<gene>
    <name evidence="7" type="primary">mltG</name>
    <name evidence="9" type="ORF">HNR59_002426</name>
</gene>
<comment type="catalytic activity">
    <reaction evidence="7">
        <text>a peptidoglycan chain = a peptidoglycan chain with N-acetyl-1,6-anhydromuramyl-[peptide] at the reducing end + a peptidoglycan chain with N-acetylglucosamine at the non-reducing end.</text>
        <dbReference type="EC" id="4.2.2.29"/>
    </reaction>
</comment>
<dbReference type="PANTHER" id="PTHR30518:SF2">
    <property type="entry name" value="ENDOLYTIC MUREIN TRANSGLYCOSYLASE"/>
    <property type="match status" value="1"/>
</dbReference>
<comment type="function">
    <text evidence="7">Functions as a peptidoglycan terminase that cleaves nascent peptidoglycan strands endolytically to terminate their elongation.</text>
</comment>
<organism evidence="9 10">
    <name type="scientific">Aquamicrobium lusatiense</name>
    <dbReference type="NCBI Taxonomy" id="89772"/>
    <lineage>
        <taxon>Bacteria</taxon>
        <taxon>Pseudomonadati</taxon>
        <taxon>Pseudomonadota</taxon>
        <taxon>Alphaproteobacteria</taxon>
        <taxon>Hyphomicrobiales</taxon>
        <taxon>Phyllobacteriaceae</taxon>
        <taxon>Aquamicrobium</taxon>
    </lineage>
</organism>
<evidence type="ECO:0000256" key="3">
    <source>
        <dbReference type="ARBA" id="ARBA00022989"/>
    </source>
</evidence>
<keyword evidence="2 7" id="KW-0812">Transmembrane</keyword>
<dbReference type="InterPro" id="IPR003770">
    <property type="entry name" value="MLTG-like"/>
</dbReference>
<dbReference type="GO" id="GO:0071555">
    <property type="term" value="P:cell wall organization"/>
    <property type="evidence" value="ECO:0007669"/>
    <property type="project" value="UniProtKB-KW"/>
</dbReference>
<feature type="region of interest" description="Disordered" evidence="8">
    <location>
        <begin position="1"/>
        <end position="49"/>
    </location>
</feature>
<dbReference type="Pfam" id="PF02618">
    <property type="entry name" value="YceG"/>
    <property type="match status" value="1"/>
</dbReference>
<evidence type="ECO:0000256" key="2">
    <source>
        <dbReference type="ARBA" id="ARBA00022692"/>
    </source>
</evidence>
<keyword evidence="7" id="KW-0997">Cell inner membrane</keyword>
<dbReference type="Gene3D" id="3.30.160.60">
    <property type="entry name" value="Classic Zinc Finger"/>
    <property type="match status" value="1"/>
</dbReference>